<dbReference type="InterPro" id="IPR027417">
    <property type="entry name" value="P-loop_NTPase"/>
</dbReference>
<evidence type="ECO:0008006" key="3">
    <source>
        <dbReference type="Google" id="ProtNLM"/>
    </source>
</evidence>
<dbReference type="Proteomes" id="UP000823900">
    <property type="component" value="Unassembled WGS sequence"/>
</dbReference>
<gene>
    <name evidence="1" type="ORF">IAA07_00265</name>
</gene>
<name>A0A9D2KL74_9FIRM</name>
<dbReference type="SUPFAM" id="SSF52540">
    <property type="entry name" value="P-loop containing nucleoside triphosphate hydrolases"/>
    <property type="match status" value="1"/>
</dbReference>
<reference evidence="1" key="2">
    <citation type="submission" date="2021-04" db="EMBL/GenBank/DDBJ databases">
        <authorList>
            <person name="Gilroy R."/>
        </authorList>
    </citation>
    <scope>NUCLEOTIDE SEQUENCE</scope>
    <source>
        <strain evidence="1">CHK178-16964</strain>
    </source>
</reference>
<sequence>MLKEIFPEADEHCFEVARMFLGGKGLIEKNMGTAFFAEKLIYAFHYAVQKRDPNNYKRNLRRFSEKHHLELENGILKARTYGFGVKMEELLGMDIGYVISYPQNSSIFVLYKANTKSRLEHQGDRCEKIKVLEKIKPERLCSICKLCKDFFESRDLSHGEKLHLALNFMHMKGLKEKFFQVIQNDEHYEKWCFDWNYMRDQNYKISGCNKYCLYAEVCDHAYSIYHTIRQQRAIRRICQEQPFVPIDEAYRQMNDYLAQTVRSQEKAIFLIKAQTGLGKSSAYKKLLREIQSPVIVALPTIQMKNEIAEDLGEIAVAVRSVKELYMPKELEEQVEALYAEGFYKEAKRAIVEYADSLECGIERSRYDEYLDLPNVLEKKEKHIIMTHAQFLNLSELQLSGYTVIIDEDILFTMLRNTKSIPVSEVEKAINAGIIQGKLRTQLESLIQTGKEEYRKIENEMENSYIKKKQLDDVGIYGDINELLCAGALHYINDTIEFFVPQQLPDRKIIIMSATLDEEMYRTYFYDRKCVFYDVPAAQYQGKLIQYTKYSMSRMCIQELGQKMDGVNRLLDRLKEIAEGEEYGISFKIYDRQLETSFHFGNTAGTNQFTGKNGMIIGTPHLSENTYKLIGVYLNCSLSGDAATIKRRRIQRNGFEFYFMTYGEPVLKTIQLYMIESELEQCIGRTRLLRENAVVYVFSNYPCKQAELKTENYLEKVL</sequence>
<organism evidence="1 2">
    <name type="scientific">Candidatus Lachnoclostridium stercoravium</name>
    <dbReference type="NCBI Taxonomy" id="2838633"/>
    <lineage>
        <taxon>Bacteria</taxon>
        <taxon>Bacillati</taxon>
        <taxon>Bacillota</taxon>
        <taxon>Clostridia</taxon>
        <taxon>Lachnospirales</taxon>
        <taxon>Lachnospiraceae</taxon>
    </lineage>
</organism>
<evidence type="ECO:0000313" key="1">
    <source>
        <dbReference type="EMBL" id="HJA69997.1"/>
    </source>
</evidence>
<dbReference type="EMBL" id="DWZA01000004">
    <property type="protein sequence ID" value="HJA69997.1"/>
    <property type="molecule type" value="Genomic_DNA"/>
</dbReference>
<protein>
    <recommendedName>
        <fullName evidence="3">Helicase ATP-binding domain-containing protein</fullName>
    </recommendedName>
</protein>
<accession>A0A9D2KL74</accession>
<comment type="caution">
    <text evidence="1">The sequence shown here is derived from an EMBL/GenBank/DDBJ whole genome shotgun (WGS) entry which is preliminary data.</text>
</comment>
<dbReference type="AlphaFoldDB" id="A0A9D2KL74"/>
<reference evidence="1" key="1">
    <citation type="journal article" date="2021" name="PeerJ">
        <title>Extensive microbial diversity within the chicken gut microbiome revealed by metagenomics and culture.</title>
        <authorList>
            <person name="Gilroy R."/>
            <person name="Ravi A."/>
            <person name="Getino M."/>
            <person name="Pursley I."/>
            <person name="Horton D.L."/>
            <person name="Alikhan N.F."/>
            <person name="Baker D."/>
            <person name="Gharbi K."/>
            <person name="Hall N."/>
            <person name="Watson M."/>
            <person name="Adriaenssens E.M."/>
            <person name="Foster-Nyarko E."/>
            <person name="Jarju S."/>
            <person name="Secka A."/>
            <person name="Antonio M."/>
            <person name="Oren A."/>
            <person name="Chaudhuri R.R."/>
            <person name="La Ragione R."/>
            <person name="Hildebrand F."/>
            <person name="Pallen M.J."/>
        </authorList>
    </citation>
    <scope>NUCLEOTIDE SEQUENCE</scope>
    <source>
        <strain evidence="1">CHK178-16964</strain>
    </source>
</reference>
<proteinExistence type="predicted"/>
<evidence type="ECO:0000313" key="2">
    <source>
        <dbReference type="Proteomes" id="UP000823900"/>
    </source>
</evidence>